<dbReference type="AlphaFoldDB" id="A0A979FUE9"/>
<sequence length="141" mass="15517">VGVRFSPIVKGPGAEDVAELGGRYTFSCLYAAHPRPDIFIIRSNDLGEQTLTQEYFRVVSVADQEPYTHEMFLEMTRLEAADFGVYSCLVNNSEGLAISETLLKAKEKATTEVSQEIAATTAGDTLLVRGPHLLLHRDNLT</sequence>
<dbReference type="PROSITE" id="PS50835">
    <property type="entry name" value="IG_LIKE"/>
    <property type="match status" value="1"/>
</dbReference>
<accession>A0A979FUE9</accession>
<evidence type="ECO:0000313" key="3">
    <source>
        <dbReference type="RefSeq" id="XP_047740853.1"/>
    </source>
</evidence>
<dbReference type="SUPFAM" id="SSF48726">
    <property type="entry name" value="Immunoglobulin"/>
    <property type="match status" value="1"/>
</dbReference>
<feature type="non-terminal residue" evidence="3">
    <location>
        <position position="141"/>
    </location>
</feature>
<name>A0A979FUE9_HYAAZ</name>
<dbReference type="KEGG" id="hazt:125179299"/>
<evidence type="ECO:0000259" key="1">
    <source>
        <dbReference type="PROSITE" id="PS50835"/>
    </source>
</evidence>
<dbReference type="RefSeq" id="XP_047740853.1">
    <property type="nucleotide sequence ID" value="XM_047884897.1"/>
</dbReference>
<dbReference type="Gene3D" id="2.60.40.10">
    <property type="entry name" value="Immunoglobulins"/>
    <property type="match status" value="1"/>
</dbReference>
<proteinExistence type="predicted"/>
<dbReference type="InterPro" id="IPR036179">
    <property type="entry name" value="Ig-like_dom_sf"/>
</dbReference>
<organism evidence="2 3">
    <name type="scientific">Hyalella azteca</name>
    <name type="common">Amphipod</name>
    <dbReference type="NCBI Taxonomy" id="294128"/>
    <lineage>
        <taxon>Eukaryota</taxon>
        <taxon>Metazoa</taxon>
        <taxon>Ecdysozoa</taxon>
        <taxon>Arthropoda</taxon>
        <taxon>Crustacea</taxon>
        <taxon>Multicrustacea</taxon>
        <taxon>Malacostraca</taxon>
        <taxon>Eumalacostraca</taxon>
        <taxon>Peracarida</taxon>
        <taxon>Amphipoda</taxon>
        <taxon>Senticaudata</taxon>
        <taxon>Talitrida</taxon>
        <taxon>Talitroidea</taxon>
        <taxon>Hyalellidae</taxon>
        <taxon>Hyalella</taxon>
    </lineage>
</organism>
<dbReference type="InterPro" id="IPR007110">
    <property type="entry name" value="Ig-like_dom"/>
</dbReference>
<dbReference type="GeneID" id="125179299"/>
<reference evidence="3" key="1">
    <citation type="submission" date="2025-08" db="UniProtKB">
        <authorList>
            <consortium name="RefSeq"/>
        </authorList>
    </citation>
    <scope>IDENTIFICATION</scope>
    <source>
        <tissue evidence="3">Whole organism</tissue>
    </source>
</reference>
<evidence type="ECO:0000313" key="2">
    <source>
        <dbReference type="Proteomes" id="UP000694843"/>
    </source>
</evidence>
<gene>
    <name evidence="3" type="primary">LOC125179299</name>
</gene>
<feature type="domain" description="Ig-like" evidence="1">
    <location>
        <begin position="7"/>
        <end position="99"/>
    </location>
</feature>
<dbReference type="InterPro" id="IPR013783">
    <property type="entry name" value="Ig-like_fold"/>
</dbReference>
<feature type="non-terminal residue" evidence="3">
    <location>
        <position position="1"/>
    </location>
</feature>
<dbReference type="OrthoDB" id="10012075at2759"/>
<keyword evidence="2" id="KW-1185">Reference proteome</keyword>
<dbReference type="Proteomes" id="UP000694843">
    <property type="component" value="Unplaced"/>
</dbReference>
<protein>
    <submittedName>
        <fullName evidence="3">Uncharacterized protein LOC125179299</fullName>
    </submittedName>
</protein>